<dbReference type="GO" id="GO:0009231">
    <property type="term" value="P:riboflavin biosynthetic process"/>
    <property type="evidence" value="ECO:0007669"/>
    <property type="project" value="UniProtKB-KW"/>
</dbReference>
<dbReference type="Proteomes" id="UP000176317">
    <property type="component" value="Unassembled WGS sequence"/>
</dbReference>
<reference evidence="12 13" key="1">
    <citation type="journal article" date="2016" name="Nat. Commun.">
        <title>Thousands of microbial genomes shed light on interconnected biogeochemical processes in an aquifer system.</title>
        <authorList>
            <person name="Anantharaman K."/>
            <person name="Brown C.T."/>
            <person name="Hug L.A."/>
            <person name="Sharon I."/>
            <person name="Castelle C.J."/>
            <person name="Probst A.J."/>
            <person name="Thomas B.C."/>
            <person name="Singh A."/>
            <person name="Wilkins M.J."/>
            <person name="Karaoz U."/>
            <person name="Brodie E.L."/>
            <person name="Williams K.H."/>
            <person name="Hubbard S.S."/>
            <person name="Banfield J.F."/>
        </authorList>
    </citation>
    <scope>NUCLEOTIDE SEQUENCE [LARGE SCALE GENOMIC DNA]</scope>
</reference>
<gene>
    <name evidence="12" type="ORF">A2164_02115</name>
</gene>
<feature type="repeat" description="Lumazine-binding" evidence="10">
    <location>
        <begin position="94"/>
        <end position="175"/>
    </location>
</feature>
<proteinExistence type="predicted"/>
<evidence type="ECO:0000256" key="3">
    <source>
        <dbReference type="ARBA" id="ARBA00004887"/>
    </source>
</evidence>
<evidence type="ECO:0000313" key="13">
    <source>
        <dbReference type="Proteomes" id="UP000176317"/>
    </source>
</evidence>
<evidence type="ECO:0000256" key="6">
    <source>
        <dbReference type="ARBA" id="ARBA00022619"/>
    </source>
</evidence>
<dbReference type="InterPro" id="IPR017938">
    <property type="entry name" value="Riboflavin_synthase-like_b-brl"/>
</dbReference>
<comment type="pathway">
    <text evidence="3">Cofactor biosynthesis; riboflavin biosynthesis; riboflavin from 2-hydroxy-3-oxobutyl phosphate and 5-amino-6-(D-ribitylamino)uracil: step 2/2.</text>
</comment>
<feature type="domain" description="Lumazine-binding" evidence="11">
    <location>
        <begin position="1"/>
        <end position="93"/>
    </location>
</feature>
<name>A0A1F5G197_9BACT</name>
<dbReference type="NCBIfam" id="TIGR00187">
    <property type="entry name" value="ribE"/>
    <property type="match status" value="1"/>
</dbReference>
<dbReference type="PANTHER" id="PTHR21098">
    <property type="entry name" value="RIBOFLAVIN SYNTHASE ALPHA CHAIN"/>
    <property type="match status" value="1"/>
</dbReference>
<evidence type="ECO:0000256" key="2">
    <source>
        <dbReference type="ARBA" id="ARBA00002803"/>
    </source>
</evidence>
<comment type="caution">
    <text evidence="12">The sequence shown here is derived from an EMBL/GenBank/DDBJ whole genome shotgun (WGS) entry which is preliminary data.</text>
</comment>
<organism evidence="12 13">
    <name type="scientific">Candidatus Curtissbacteria bacterium RBG_13_35_7</name>
    <dbReference type="NCBI Taxonomy" id="1797705"/>
    <lineage>
        <taxon>Bacteria</taxon>
        <taxon>Candidatus Curtissiibacteriota</taxon>
    </lineage>
</organism>
<evidence type="ECO:0000256" key="8">
    <source>
        <dbReference type="ARBA" id="ARBA00022737"/>
    </source>
</evidence>
<dbReference type="PROSITE" id="PS51177">
    <property type="entry name" value="LUMAZINE_BIND"/>
    <property type="match status" value="2"/>
</dbReference>
<dbReference type="Gene3D" id="2.40.30.20">
    <property type="match status" value="2"/>
</dbReference>
<feature type="repeat" description="Lumazine-binding" evidence="10">
    <location>
        <begin position="1"/>
        <end position="93"/>
    </location>
</feature>
<dbReference type="EMBL" id="MFAT01000061">
    <property type="protein sequence ID" value="OGD85619.1"/>
    <property type="molecule type" value="Genomic_DNA"/>
</dbReference>
<evidence type="ECO:0000256" key="4">
    <source>
        <dbReference type="ARBA" id="ARBA00012827"/>
    </source>
</evidence>
<comment type="function">
    <text evidence="2">Catalyzes the dismutation of two molecules of 6,7-dimethyl-8-ribityllumazine, resulting in the formation of riboflavin and 5-amino-6-(D-ribitylamino)uracil.</text>
</comment>
<dbReference type="InterPro" id="IPR001783">
    <property type="entry name" value="Lumazine-bd"/>
</dbReference>
<feature type="non-terminal residue" evidence="12">
    <location>
        <position position="175"/>
    </location>
</feature>
<accession>A0A1F5G197</accession>
<evidence type="ECO:0000256" key="9">
    <source>
        <dbReference type="NCBIfam" id="TIGR00187"/>
    </source>
</evidence>
<dbReference type="CDD" id="cd00402">
    <property type="entry name" value="Riboflavin_synthase_like"/>
    <property type="match status" value="1"/>
</dbReference>
<keyword evidence="6" id="KW-0686">Riboflavin biosynthesis</keyword>
<dbReference type="EC" id="2.5.1.9" evidence="4 9"/>
<dbReference type="GO" id="GO:0004746">
    <property type="term" value="F:riboflavin synthase activity"/>
    <property type="evidence" value="ECO:0007669"/>
    <property type="project" value="UniProtKB-UniRule"/>
</dbReference>
<dbReference type="NCBIfam" id="NF006767">
    <property type="entry name" value="PRK09289.1"/>
    <property type="match status" value="1"/>
</dbReference>
<evidence type="ECO:0000256" key="5">
    <source>
        <dbReference type="ARBA" id="ARBA00013950"/>
    </source>
</evidence>
<evidence type="ECO:0000313" key="12">
    <source>
        <dbReference type="EMBL" id="OGD85619.1"/>
    </source>
</evidence>
<protein>
    <recommendedName>
        <fullName evidence="5 9">Riboflavin synthase</fullName>
        <ecNumber evidence="4 9">2.5.1.9</ecNumber>
    </recommendedName>
</protein>
<dbReference type="Pfam" id="PF00677">
    <property type="entry name" value="Lum_binding"/>
    <property type="match status" value="2"/>
</dbReference>
<comment type="catalytic activity">
    <reaction evidence="1">
        <text>2 6,7-dimethyl-8-(1-D-ribityl)lumazine + H(+) = 5-amino-6-(D-ribitylamino)uracil + riboflavin</text>
        <dbReference type="Rhea" id="RHEA:20772"/>
        <dbReference type="ChEBI" id="CHEBI:15378"/>
        <dbReference type="ChEBI" id="CHEBI:15934"/>
        <dbReference type="ChEBI" id="CHEBI:57986"/>
        <dbReference type="ChEBI" id="CHEBI:58201"/>
        <dbReference type="EC" id="2.5.1.9"/>
    </reaction>
</comment>
<dbReference type="PANTHER" id="PTHR21098:SF12">
    <property type="entry name" value="RIBOFLAVIN SYNTHASE"/>
    <property type="match status" value="1"/>
</dbReference>
<feature type="domain" description="Lumazine-binding" evidence="11">
    <location>
        <begin position="94"/>
        <end position="175"/>
    </location>
</feature>
<dbReference type="AlphaFoldDB" id="A0A1F5G197"/>
<dbReference type="PIRSF" id="PIRSF000498">
    <property type="entry name" value="Riboflavin_syn_A"/>
    <property type="match status" value="1"/>
</dbReference>
<evidence type="ECO:0000256" key="7">
    <source>
        <dbReference type="ARBA" id="ARBA00022679"/>
    </source>
</evidence>
<evidence type="ECO:0000256" key="1">
    <source>
        <dbReference type="ARBA" id="ARBA00000968"/>
    </source>
</evidence>
<dbReference type="InterPro" id="IPR023366">
    <property type="entry name" value="ATP_synth_asu-like_sf"/>
</dbReference>
<evidence type="ECO:0000259" key="11">
    <source>
        <dbReference type="PROSITE" id="PS51177"/>
    </source>
</evidence>
<sequence length="175" mass="19036">MFTGIVSYLGKVQSIKSNTLVFEVDKILAKKLKKGDSISINGACLTIENKSVNSFGVHIIGETRKRTNLGLLKSSDLVNLELPMAVNGKFAGHIVQGHIDGVGLVKSIKKERNSCIFSFKVTKFISKYIVEKGSIAVNGVSLTVISVKADSFTVGIIPYTWENTNFKILKTGDKV</sequence>
<keyword evidence="8" id="KW-0677">Repeat</keyword>
<dbReference type="SUPFAM" id="SSF63380">
    <property type="entry name" value="Riboflavin synthase domain-like"/>
    <property type="match status" value="2"/>
</dbReference>
<dbReference type="InterPro" id="IPR026017">
    <property type="entry name" value="Lumazine-bd_dom"/>
</dbReference>
<keyword evidence="7" id="KW-0808">Transferase</keyword>
<evidence type="ECO:0000256" key="10">
    <source>
        <dbReference type="PROSITE-ProRule" id="PRU00524"/>
    </source>
</evidence>